<proteinExistence type="predicted"/>
<dbReference type="EMBL" id="JAVFCB010000001">
    <property type="protein sequence ID" value="MDQ4212305.1"/>
    <property type="molecule type" value="Genomic_DNA"/>
</dbReference>
<gene>
    <name evidence="1" type="ORF">RBR11_00060</name>
</gene>
<evidence type="ECO:0000313" key="1">
    <source>
        <dbReference type="EMBL" id="MDQ4212305.1"/>
    </source>
</evidence>
<accession>A0ABU0XAZ7</accession>
<organism evidence="1 2">
    <name type="scientific">Microbacterium capsulatum</name>
    <dbReference type="NCBI Taxonomy" id="3041921"/>
    <lineage>
        <taxon>Bacteria</taxon>
        <taxon>Bacillati</taxon>
        <taxon>Actinomycetota</taxon>
        <taxon>Actinomycetes</taxon>
        <taxon>Micrococcales</taxon>
        <taxon>Microbacteriaceae</taxon>
        <taxon>Microbacterium</taxon>
    </lineage>
</organism>
<protein>
    <recommendedName>
        <fullName evidence="3">Transcriptional regulator, AbiEi antitoxin, Type IV TA system</fullName>
    </recommendedName>
</protein>
<comment type="caution">
    <text evidence="1">The sequence shown here is derived from an EMBL/GenBank/DDBJ whole genome shotgun (WGS) entry which is preliminary data.</text>
</comment>
<sequence length="327" mass="36326">MRKSITLSEAHALLRSRDDLRDDGHSERDIRALVAAGRLLRVRRDRYADAADFDALWSEGRHLVHVVATHLNSESPGPVFWGPSAAVLHGLPLYRLAPANVHTAILGARHGRTRAGTMQHNVEVPADDIVEIDGIRCTSLDRTILDLACTVAETTATAASDAAVRGEAVVGHVQDPEYAAAWHARMAERARLSRAPGIRRARWIVDFADGRAQLPGESVSRLHLHRLGYRGVLPQVHVRGSEGDDYWMDFAFPRSRTFGEFDGRGKYLDDDLRGERTAEQAVLDEKRREDDVRGVTGWRFARWEGRHIATAETLGRRLAAFGVHPPG</sequence>
<keyword evidence="2" id="KW-1185">Reference proteome</keyword>
<reference evidence="1 2" key="1">
    <citation type="submission" date="2023-08" db="EMBL/GenBank/DDBJ databases">
        <title>Microbacterium sp. nov., isolated from a waste landfill.</title>
        <authorList>
            <person name="Wen W."/>
        </authorList>
    </citation>
    <scope>NUCLEOTIDE SEQUENCE [LARGE SCALE GENOMIC DNA]</scope>
    <source>
        <strain evidence="1 2">ASV81</strain>
    </source>
</reference>
<dbReference type="RefSeq" id="WP_308487247.1">
    <property type="nucleotide sequence ID" value="NZ_JAVFCB010000001.1"/>
</dbReference>
<name>A0ABU0XAZ7_9MICO</name>
<dbReference type="Proteomes" id="UP001230289">
    <property type="component" value="Unassembled WGS sequence"/>
</dbReference>
<evidence type="ECO:0008006" key="3">
    <source>
        <dbReference type="Google" id="ProtNLM"/>
    </source>
</evidence>
<evidence type="ECO:0000313" key="2">
    <source>
        <dbReference type="Proteomes" id="UP001230289"/>
    </source>
</evidence>